<evidence type="ECO:0000313" key="2">
    <source>
        <dbReference type="Proteomes" id="UP000441797"/>
    </source>
</evidence>
<gene>
    <name evidence="1" type="ORF">BWI75_12180</name>
</gene>
<name>A0A6N8FW34_9CHRO</name>
<accession>A0A6N8FW34</accession>
<dbReference type="RefSeq" id="WP_105219648.1">
    <property type="nucleotide sequence ID" value="NZ_CAWNSU010000044.1"/>
</dbReference>
<dbReference type="AlphaFoldDB" id="A0A6N8FW34"/>
<proteinExistence type="predicted"/>
<evidence type="ECO:0008006" key="3">
    <source>
        <dbReference type="Google" id="ProtNLM"/>
    </source>
</evidence>
<comment type="caution">
    <text evidence="1">The sequence shown here is derived from an EMBL/GenBank/DDBJ whole genome shotgun (WGS) entry which is preliminary data.</text>
</comment>
<dbReference type="Proteomes" id="UP000441797">
    <property type="component" value="Unassembled WGS sequence"/>
</dbReference>
<dbReference type="InterPro" id="IPR002636">
    <property type="entry name" value="DUF29"/>
</dbReference>
<dbReference type="EMBL" id="NAPY01000017">
    <property type="protein sequence ID" value="MUL37079.1"/>
    <property type="molecule type" value="Genomic_DNA"/>
</dbReference>
<dbReference type="Pfam" id="PF01724">
    <property type="entry name" value="DUF29"/>
    <property type="match status" value="1"/>
</dbReference>
<dbReference type="Gene3D" id="1.20.1220.20">
    <property type="entry name" value="Uncharcterised protein PF01724"/>
    <property type="match status" value="1"/>
</dbReference>
<organism evidence="1 2">
    <name type="scientific">Gloeocapsopsis dulcis AAB1 = 1H9</name>
    <dbReference type="NCBI Taxonomy" id="1433147"/>
    <lineage>
        <taxon>Bacteria</taxon>
        <taxon>Bacillati</taxon>
        <taxon>Cyanobacteriota</taxon>
        <taxon>Cyanophyceae</taxon>
        <taxon>Oscillatoriophycideae</taxon>
        <taxon>Chroococcales</taxon>
        <taxon>Chroococcaceae</taxon>
        <taxon>Gloeocapsopsis</taxon>
        <taxon>Gloeocapsopsis dulcis</taxon>
    </lineage>
</organism>
<reference evidence="1 2" key="1">
    <citation type="journal article" date="2019" name="Front. Microbiol.">
        <title>Genomic Features for Desiccation Tolerance and Sugar Biosynthesis in the Extremophile Gloeocapsopsis sp. UTEX B3054.</title>
        <authorList>
            <person name="Urrejola C."/>
            <person name="Alcorta J."/>
            <person name="Salas L."/>
            <person name="Vasquez M."/>
            <person name="Polz M.F."/>
            <person name="Vicuna R."/>
            <person name="Diez B."/>
        </authorList>
    </citation>
    <scope>NUCLEOTIDE SEQUENCE [LARGE SCALE GENOMIC DNA]</scope>
    <source>
        <strain evidence="1 2">1H9</strain>
    </source>
</reference>
<dbReference type="PANTHER" id="PTHR34235:SF4">
    <property type="entry name" value="SLR0291 PROTEIN"/>
    <property type="match status" value="1"/>
</dbReference>
<sequence length="118" mass="13897">MDISSLYETDFYAWTEEQVNLLKNQQWEQVDATNLIEEIESLGRKERQELRNRLGVLLGHLLKWQFQSEKRSSSWLSTIREQRIQVKLLLADSPSLKLYLNQFFSTAAKLARITVIPN</sequence>
<dbReference type="OrthoDB" id="5769308at2"/>
<dbReference type="PANTHER" id="PTHR34235">
    <property type="entry name" value="SLR1203 PROTEIN-RELATED"/>
    <property type="match status" value="1"/>
</dbReference>
<protein>
    <recommendedName>
        <fullName evidence="3">DUF29 domain-containing protein</fullName>
    </recommendedName>
</protein>
<keyword evidence="2" id="KW-1185">Reference proteome</keyword>
<evidence type="ECO:0000313" key="1">
    <source>
        <dbReference type="EMBL" id="MUL37079.1"/>
    </source>
</evidence>